<dbReference type="PROSITE" id="PS50088">
    <property type="entry name" value="ANK_REPEAT"/>
    <property type="match status" value="2"/>
</dbReference>
<dbReference type="SUPFAM" id="SSF48403">
    <property type="entry name" value="Ankyrin repeat"/>
    <property type="match status" value="1"/>
</dbReference>
<dbReference type="GO" id="GO:0010468">
    <property type="term" value="P:regulation of gene expression"/>
    <property type="evidence" value="ECO:0007669"/>
    <property type="project" value="TreeGrafter"/>
</dbReference>
<reference evidence="6" key="1">
    <citation type="submission" date="2025-08" db="UniProtKB">
        <authorList>
            <consortium name="RefSeq"/>
        </authorList>
    </citation>
    <scope>IDENTIFICATION</scope>
    <source>
        <tissue evidence="6">Whole body</tissue>
    </source>
</reference>
<feature type="region of interest" description="Disordered" evidence="4">
    <location>
        <begin position="112"/>
        <end position="151"/>
    </location>
</feature>
<dbReference type="Proteomes" id="UP000694925">
    <property type="component" value="Unplaced"/>
</dbReference>
<dbReference type="PROSITE" id="PS50297">
    <property type="entry name" value="ANK_REP_REGION"/>
    <property type="match status" value="1"/>
</dbReference>
<keyword evidence="1" id="KW-0677">Repeat</keyword>
<keyword evidence="2 3" id="KW-0040">ANK repeat</keyword>
<evidence type="ECO:0000256" key="3">
    <source>
        <dbReference type="PROSITE-ProRule" id="PRU00023"/>
    </source>
</evidence>
<evidence type="ECO:0000256" key="2">
    <source>
        <dbReference type="ARBA" id="ARBA00023043"/>
    </source>
</evidence>
<dbReference type="InterPro" id="IPR036770">
    <property type="entry name" value="Ankyrin_rpt-contain_sf"/>
</dbReference>
<dbReference type="Gene3D" id="1.25.40.20">
    <property type="entry name" value="Ankyrin repeat-containing domain"/>
    <property type="match status" value="1"/>
</dbReference>
<gene>
    <name evidence="6" type="primary">LOC108624720</name>
</gene>
<organism evidence="5 6">
    <name type="scientific">Ceratina calcarata</name>
    <dbReference type="NCBI Taxonomy" id="156304"/>
    <lineage>
        <taxon>Eukaryota</taxon>
        <taxon>Metazoa</taxon>
        <taxon>Ecdysozoa</taxon>
        <taxon>Arthropoda</taxon>
        <taxon>Hexapoda</taxon>
        <taxon>Insecta</taxon>
        <taxon>Pterygota</taxon>
        <taxon>Neoptera</taxon>
        <taxon>Endopterygota</taxon>
        <taxon>Hymenoptera</taxon>
        <taxon>Apocrita</taxon>
        <taxon>Aculeata</taxon>
        <taxon>Apoidea</taxon>
        <taxon>Anthophila</taxon>
        <taxon>Apidae</taxon>
        <taxon>Ceratina</taxon>
        <taxon>Zadontomerus</taxon>
    </lineage>
</organism>
<dbReference type="InterPro" id="IPR002110">
    <property type="entry name" value="Ankyrin_rpt"/>
</dbReference>
<feature type="repeat" description="ANK" evidence="3">
    <location>
        <begin position="531"/>
        <end position="569"/>
    </location>
</feature>
<evidence type="ECO:0000313" key="5">
    <source>
        <dbReference type="Proteomes" id="UP000694925"/>
    </source>
</evidence>
<protein>
    <submittedName>
        <fullName evidence="6">Uncharacterized protein LOC108624720</fullName>
    </submittedName>
</protein>
<evidence type="ECO:0000256" key="1">
    <source>
        <dbReference type="ARBA" id="ARBA00022737"/>
    </source>
</evidence>
<name>A0AAJ7WAF5_9HYME</name>
<evidence type="ECO:0000313" key="6">
    <source>
        <dbReference type="RefSeq" id="XP_026669156.1"/>
    </source>
</evidence>
<dbReference type="PANTHER" id="PTHR24124:SF8">
    <property type="entry name" value="OCA DOMAIN-CONTAINING PROTEIN"/>
    <property type="match status" value="1"/>
</dbReference>
<dbReference type="GO" id="GO:0005634">
    <property type="term" value="C:nucleus"/>
    <property type="evidence" value="ECO:0007669"/>
    <property type="project" value="TreeGrafter"/>
</dbReference>
<feature type="repeat" description="ANK" evidence="3">
    <location>
        <begin position="453"/>
        <end position="493"/>
    </location>
</feature>
<feature type="compositionally biased region" description="Basic and acidic residues" evidence="4">
    <location>
        <begin position="112"/>
        <end position="122"/>
    </location>
</feature>
<sequence>MTNVSVIASHRERSIVPQFKTSESSNDIDNVIETIERLRLANRQESSNQPAVKASKTKAHKYLEQIDESRTKLNIDDYDYKRDSASSVKGKTAILDRKRDCNIRGDDRKGAIDYERVQKHDDDSDSSDDALIERGPTKSQNLKHVRSKPYQDKVEQQLDPFLIRVTEEILRDKDCREKLEPLLQKLERTNGYWNGNQNDSQPYDANRDATVTAIENDFTNESSILEDVLNSTFQVAQRVTENNFISLQKTIEHSDCFLQNSSNIASGSESLSSSPVLSPVLRIPTNSPKTFTSNINQNFGFSSEVKLHFFSTINFLDITTNKYRVFQNYNRMLMCLVGNPDELYHKLAYLIPFVDRLSTIPKALEIVNNHDEDALYLAALNCPQLPFVAGYLAATMIEKGIDVSQRLYRRRGDTLIHSIAAQGDSHKEILAELLALTTVQGNCVFDLTKQNYDGKTALHVAIESHNPVTKGVTSVEVVRLLLKYGADPTINETKSGDNALHKAVSLGCDPTIVKLLLDACTVSLVNATNYCLNTPLHVATSNSNVPLEKQMEVCSLLIHAGSQTNLQNRQGKTPLALASSERKEAIRTVFHRRS</sequence>
<dbReference type="Pfam" id="PF12796">
    <property type="entry name" value="Ank_2"/>
    <property type="match status" value="2"/>
</dbReference>
<dbReference type="RefSeq" id="XP_026669156.1">
    <property type="nucleotide sequence ID" value="XM_026813355.1"/>
</dbReference>
<accession>A0AAJ7WAF5</accession>
<proteinExistence type="predicted"/>
<dbReference type="GeneID" id="108624720"/>
<dbReference type="SMART" id="SM00248">
    <property type="entry name" value="ANK"/>
    <property type="match status" value="4"/>
</dbReference>
<evidence type="ECO:0000256" key="4">
    <source>
        <dbReference type="SAM" id="MobiDB-lite"/>
    </source>
</evidence>
<dbReference type="KEGG" id="ccal:108624720"/>
<dbReference type="AlphaFoldDB" id="A0AAJ7WAF5"/>
<dbReference type="PANTHER" id="PTHR24124">
    <property type="entry name" value="ANKYRIN REPEAT FAMILY A"/>
    <property type="match status" value="1"/>
</dbReference>
<keyword evidence="5" id="KW-1185">Reference proteome</keyword>